<dbReference type="Pfam" id="PF22573">
    <property type="entry name" value="SPMIP5"/>
    <property type="match status" value="1"/>
</dbReference>
<evidence type="ECO:0000256" key="6">
    <source>
        <dbReference type="SAM" id="MobiDB-lite"/>
    </source>
</evidence>
<dbReference type="InterPro" id="IPR055215">
    <property type="entry name" value="SPMIP5_dom"/>
</dbReference>
<dbReference type="GO" id="GO:0015630">
    <property type="term" value="C:microtubule cytoskeleton"/>
    <property type="evidence" value="ECO:0007669"/>
    <property type="project" value="UniProtKB-ARBA"/>
</dbReference>
<dbReference type="Pfam" id="PF10629">
    <property type="entry name" value="CMI2B-like"/>
    <property type="match status" value="1"/>
</dbReference>
<dbReference type="InterPro" id="IPR043246">
    <property type="entry name" value="SPMIP5"/>
</dbReference>
<evidence type="ECO:0000256" key="4">
    <source>
        <dbReference type="ARBA" id="ARBA00023273"/>
    </source>
</evidence>
<dbReference type="PANTHER" id="PTHR47301:SF1">
    <property type="entry name" value="CHROMOSOME 10 OPEN READING FRAME 82"/>
    <property type="match status" value="1"/>
</dbReference>
<keyword evidence="10" id="KW-1185">Reference proteome</keyword>
<comment type="caution">
    <text evidence="9">The sequence shown here is derived from an EMBL/GenBank/DDBJ whole genome shotgun (WGS) entry which is preliminary data.</text>
</comment>
<evidence type="ECO:0000313" key="9">
    <source>
        <dbReference type="EMBL" id="KAJ7325236.1"/>
    </source>
</evidence>
<dbReference type="EMBL" id="JAPFRF010000008">
    <property type="protein sequence ID" value="KAJ7325236.1"/>
    <property type="molecule type" value="Genomic_DNA"/>
</dbReference>
<comment type="similarity">
    <text evidence="5">Belongs to the CIMIP2 family.</text>
</comment>
<comment type="subcellular location">
    <subcellularLocation>
        <location evidence="1">Cytoplasm</location>
        <location evidence="1">Cytoskeleton</location>
        <location evidence="1">Cilium axoneme</location>
    </subcellularLocation>
</comment>
<evidence type="ECO:0000256" key="5">
    <source>
        <dbReference type="ARBA" id="ARBA00035661"/>
    </source>
</evidence>
<evidence type="ECO:0000256" key="1">
    <source>
        <dbReference type="ARBA" id="ARBA00004430"/>
    </source>
</evidence>
<reference evidence="9" key="1">
    <citation type="journal article" date="2023" name="DNA Res.">
        <title>Chromosome-level genome assembly of Phrynocephalus forsythii using third-generation DNA sequencing and Hi-C analysis.</title>
        <authorList>
            <person name="Qi Y."/>
            <person name="Zhao W."/>
            <person name="Zhao Y."/>
            <person name="Niu C."/>
            <person name="Cao S."/>
            <person name="Zhang Y."/>
        </authorList>
    </citation>
    <scope>NUCLEOTIDE SEQUENCE</scope>
    <source>
        <tissue evidence="9">Muscle</tissue>
    </source>
</reference>
<name>A0A9Q0XRX7_9SAUR</name>
<accession>A0A9Q0XRX7</accession>
<evidence type="ECO:0000259" key="7">
    <source>
        <dbReference type="Pfam" id="PF10629"/>
    </source>
</evidence>
<dbReference type="InterPro" id="IPR018902">
    <property type="entry name" value="CMI2A-C-like_dom"/>
</dbReference>
<evidence type="ECO:0000256" key="3">
    <source>
        <dbReference type="ARBA" id="ARBA00023212"/>
    </source>
</evidence>
<dbReference type="AlphaFoldDB" id="A0A9Q0XRX7"/>
<gene>
    <name evidence="9" type="ORF">JRQ81_018256</name>
</gene>
<proteinExistence type="inferred from homology"/>
<dbReference type="OrthoDB" id="2019884at2759"/>
<feature type="domain" description="Ciliary microtubule inner protein 2A-C-like" evidence="7">
    <location>
        <begin position="14"/>
        <end position="55"/>
    </location>
</feature>
<keyword evidence="2" id="KW-0963">Cytoplasm</keyword>
<protein>
    <submittedName>
        <fullName evidence="9">Uncharacterized protein</fullName>
    </submittedName>
</protein>
<keyword evidence="4" id="KW-0966">Cell projection</keyword>
<feature type="region of interest" description="Disordered" evidence="6">
    <location>
        <begin position="146"/>
        <end position="167"/>
    </location>
</feature>
<organism evidence="9 10">
    <name type="scientific">Phrynocephalus forsythii</name>
    <dbReference type="NCBI Taxonomy" id="171643"/>
    <lineage>
        <taxon>Eukaryota</taxon>
        <taxon>Metazoa</taxon>
        <taxon>Chordata</taxon>
        <taxon>Craniata</taxon>
        <taxon>Vertebrata</taxon>
        <taxon>Euteleostomi</taxon>
        <taxon>Lepidosauria</taxon>
        <taxon>Squamata</taxon>
        <taxon>Bifurcata</taxon>
        <taxon>Unidentata</taxon>
        <taxon>Episquamata</taxon>
        <taxon>Toxicofera</taxon>
        <taxon>Iguania</taxon>
        <taxon>Acrodonta</taxon>
        <taxon>Agamidae</taxon>
        <taxon>Agaminae</taxon>
        <taxon>Phrynocephalus</taxon>
    </lineage>
</organism>
<evidence type="ECO:0000313" key="10">
    <source>
        <dbReference type="Proteomes" id="UP001142489"/>
    </source>
</evidence>
<keyword evidence="3" id="KW-0206">Cytoskeleton</keyword>
<evidence type="ECO:0000259" key="8">
    <source>
        <dbReference type="Pfam" id="PF22573"/>
    </source>
</evidence>
<sequence length="238" mass="27424">MKAYRRQVDERHPLIPGYTGYIPLRFYRIGTSYGSDSVWCVNAFRDVTQKKSDQLNDLRCTAATAPRLPPICSNEEIINVLDDYNYNHHPNVVGPVESRRSLPEPPIPGWTGFVPRSKVTEFGHGVRYHVMAENCYQDFKDSLDRVKHDPDSKEPKKEVQLAKPKMTRPHQRFYRPEGMLPKYTGHIPHERSGIGKTFGNVCRSCSVCFHPDVSYGAYLAKKRKAEKMQELTQEEKKV</sequence>
<dbReference type="Proteomes" id="UP001142489">
    <property type="component" value="Unassembled WGS sequence"/>
</dbReference>
<dbReference type="PANTHER" id="PTHR47301">
    <property type="entry name" value="HYPOTHETICAL PROTEIN LOC681006"/>
    <property type="match status" value="1"/>
</dbReference>
<evidence type="ECO:0000256" key="2">
    <source>
        <dbReference type="ARBA" id="ARBA00022490"/>
    </source>
</evidence>
<feature type="compositionally biased region" description="Basic and acidic residues" evidence="6">
    <location>
        <begin position="146"/>
        <end position="160"/>
    </location>
</feature>
<feature type="domain" description="Sperm-associated microtubule inner protein 5" evidence="8">
    <location>
        <begin position="98"/>
        <end position="148"/>
    </location>
</feature>
<dbReference type="GO" id="GO:0005930">
    <property type="term" value="C:axoneme"/>
    <property type="evidence" value="ECO:0007669"/>
    <property type="project" value="UniProtKB-SubCell"/>
</dbReference>